<name>S9SAS0_MAGFU</name>
<evidence type="ECO:0000313" key="4">
    <source>
        <dbReference type="Proteomes" id="UP000015350"/>
    </source>
</evidence>
<feature type="transmembrane region" description="Helical" evidence="1">
    <location>
        <begin position="63"/>
        <end position="82"/>
    </location>
</feature>
<dbReference type="AlphaFoldDB" id="S9SAS0"/>
<dbReference type="eggNOG" id="COG4960">
    <property type="taxonomic scope" value="Bacteria"/>
</dbReference>
<evidence type="ECO:0000259" key="2">
    <source>
        <dbReference type="Pfam" id="PF01478"/>
    </source>
</evidence>
<dbReference type="InterPro" id="IPR000045">
    <property type="entry name" value="Prepilin_IV_endopep_pep"/>
</dbReference>
<gene>
    <name evidence="3" type="ORF">K678_12534</name>
</gene>
<feature type="domain" description="Prepilin type IV endopeptidase peptidase" evidence="2">
    <location>
        <begin position="12"/>
        <end position="118"/>
    </location>
</feature>
<keyword evidence="1" id="KW-1133">Transmembrane helix</keyword>
<reference evidence="3 4" key="1">
    <citation type="submission" date="2013-04" db="EMBL/GenBank/DDBJ databases">
        <authorList>
            <person name="Kuznetsov B."/>
            <person name="Ivanovsky R."/>
        </authorList>
    </citation>
    <scope>NUCLEOTIDE SEQUENCE [LARGE SCALE GENOMIC DNA]</scope>
    <source>
        <strain evidence="3 4">MGU-K5</strain>
    </source>
</reference>
<dbReference type="STRING" id="1316936.K678_12534"/>
<proteinExistence type="predicted"/>
<dbReference type="GO" id="GO:0016020">
    <property type="term" value="C:membrane"/>
    <property type="evidence" value="ECO:0007669"/>
    <property type="project" value="InterPro"/>
</dbReference>
<keyword evidence="1" id="KW-0472">Membrane</keyword>
<dbReference type="Gene3D" id="1.20.120.1220">
    <property type="match status" value="1"/>
</dbReference>
<dbReference type="Pfam" id="PF01478">
    <property type="entry name" value="Peptidase_A24"/>
    <property type="match status" value="1"/>
</dbReference>
<feature type="transmembrane region" description="Helical" evidence="1">
    <location>
        <begin position="148"/>
        <end position="168"/>
    </location>
</feature>
<evidence type="ECO:0000313" key="3">
    <source>
        <dbReference type="EMBL" id="EPY01133.1"/>
    </source>
</evidence>
<organism evidence="3 4">
    <name type="scientific">Magnetospirillum fulvum MGU-K5</name>
    <dbReference type="NCBI Taxonomy" id="1316936"/>
    <lineage>
        <taxon>Bacteria</taxon>
        <taxon>Pseudomonadati</taxon>
        <taxon>Pseudomonadota</taxon>
        <taxon>Alphaproteobacteria</taxon>
        <taxon>Rhodospirillales</taxon>
        <taxon>Rhodospirillaceae</taxon>
        <taxon>Magnetospirillum</taxon>
    </lineage>
</organism>
<comment type="caution">
    <text evidence="3">The sequence shown here is derived from an EMBL/GenBank/DDBJ whole genome shotgun (WGS) entry which is preliminary data.</text>
</comment>
<accession>S9SAS0</accession>
<feature type="transmembrane region" description="Helical" evidence="1">
    <location>
        <begin position="33"/>
        <end position="51"/>
    </location>
</feature>
<dbReference type="PATRIC" id="fig|1316936.3.peg.2501"/>
<feature type="transmembrane region" description="Helical" evidence="1">
    <location>
        <begin position="102"/>
        <end position="123"/>
    </location>
</feature>
<evidence type="ECO:0000256" key="1">
    <source>
        <dbReference type="SAM" id="Phobius"/>
    </source>
</evidence>
<protein>
    <submittedName>
        <fullName evidence="3">Peptidase A24A prepilin type IV</fullName>
    </submittedName>
</protein>
<sequence length="171" mass="17332">MGEIGVLICSAIAVVAFAAAALRDLTLRQIDNAIVVIVAVAWGGTVAFGSGSGDVWDGVVPHLAVAAAAFAVMLCLYIFGGIGGGDVKLAAVVFLWAGPDLAVPTLTLVALTGFVLALAMLCLRPLRAHADRGGALASVLVMLDERRGVPYGVALALGGIAAIVSPWLTQR</sequence>
<keyword evidence="1" id="KW-0812">Transmembrane</keyword>
<dbReference type="EMBL" id="AQPH01000051">
    <property type="protein sequence ID" value="EPY01133.1"/>
    <property type="molecule type" value="Genomic_DNA"/>
</dbReference>
<dbReference type="OrthoDB" id="5329005at2"/>
<dbReference type="Proteomes" id="UP000015350">
    <property type="component" value="Unassembled WGS sequence"/>
</dbReference>
<dbReference type="GO" id="GO:0004190">
    <property type="term" value="F:aspartic-type endopeptidase activity"/>
    <property type="evidence" value="ECO:0007669"/>
    <property type="project" value="InterPro"/>
</dbReference>